<evidence type="ECO:0000256" key="8">
    <source>
        <dbReference type="ARBA" id="ARBA00047391"/>
    </source>
</evidence>
<organism evidence="13 14">
    <name type="scientific">Sarcina ventriculi</name>
    <name type="common">Clostridium ventriculi</name>
    <dbReference type="NCBI Taxonomy" id="1267"/>
    <lineage>
        <taxon>Bacteria</taxon>
        <taxon>Bacillati</taxon>
        <taxon>Bacillota</taxon>
        <taxon>Clostridia</taxon>
        <taxon>Eubacteriales</taxon>
        <taxon>Clostridiaceae</taxon>
        <taxon>Sarcina</taxon>
    </lineage>
</organism>
<evidence type="ECO:0000313" key="14">
    <source>
        <dbReference type="Proteomes" id="UP000095488"/>
    </source>
</evidence>
<dbReference type="Gene3D" id="3.40.800.10">
    <property type="entry name" value="Ureohydrolase domain"/>
    <property type="match status" value="1"/>
</dbReference>
<dbReference type="PROSITE" id="PS51409">
    <property type="entry name" value="ARGINASE_2"/>
    <property type="match status" value="1"/>
</dbReference>
<evidence type="ECO:0000313" key="13">
    <source>
        <dbReference type="EMBL" id="CUN68977.1"/>
    </source>
</evidence>
<dbReference type="GO" id="GO:0004053">
    <property type="term" value="F:arginase activity"/>
    <property type="evidence" value="ECO:0007669"/>
    <property type="project" value="UniProtKB-EC"/>
</dbReference>
<dbReference type="InterPro" id="IPR023696">
    <property type="entry name" value="Ureohydrolase_dom_sf"/>
</dbReference>
<evidence type="ECO:0000256" key="4">
    <source>
        <dbReference type="ARBA" id="ARBA00022503"/>
    </source>
</evidence>
<dbReference type="Pfam" id="PF00491">
    <property type="entry name" value="Arginase"/>
    <property type="match status" value="1"/>
</dbReference>
<dbReference type="PANTHER" id="PTHR43782:SF3">
    <property type="entry name" value="ARGINASE"/>
    <property type="match status" value="1"/>
</dbReference>
<name>A0ABP2ASF5_SARVE</name>
<reference evidence="13 14" key="1">
    <citation type="submission" date="2015-09" db="EMBL/GenBank/DDBJ databases">
        <authorList>
            <consortium name="Pathogen Informatics"/>
            <person name="Wu L."/>
            <person name="Ma J."/>
        </authorList>
    </citation>
    <scope>NUCLEOTIDE SEQUENCE [LARGE SCALE GENOMIC DNA]</scope>
    <source>
        <strain evidence="13 14">2789STDY5834858</strain>
    </source>
</reference>
<dbReference type="RefSeq" id="WP_055257977.1">
    <property type="nucleotide sequence ID" value="NZ_BCMV01000069.1"/>
</dbReference>
<dbReference type="PRINTS" id="PR00116">
    <property type="entry name" value="ARGINASE"/>
</dbReference>
<dbReference type="PIRSF" id="PIRSF036979">
    <property type="entry name" value="Arginase"/>
    <property type="match status" value="1"/>
</dbReference>
<sequence length="299" mass="33230">MNINMIGVPLFYGCDNPGVEKGPDTLRENNIIDIFKNNNNKIYDLGNLYVKHIDSCDKFADNKNMKYLSSVIDVNENLAQVIYNSLNANNFPLVIGGDHSLGLGSLAGVSKYFNGDFGVIWVDAHGDINTDLTSPSGNIHGMPLAASMGVGNKSLQDIYFKGRKVDPKKVFILCARDLDEGELELINSLKLNVWTSKSIKEKGIERCIEELLNRVYDLNIKNIHLSFDIDCANPDLVPGTGTPVKDGISMNEAKYIIDSLFKTKMIKSMDFVEFNPDIEYTTTLNNCLDLLKCVAKSMQ</sequence>
<keyword evidence="7 12" id="KW-0464">Manganese</keyword>
<evidence type="ECO:0000256" key="11">
    <source>
        <dbReference type="RuleBase" id="RU003684"/>
    </source>
</evidence>
<dbReference type="InterPro" id="IPR006035">
    <property type="entry name" value="Ureohydrolase"/>
</dbReference>
<keyword evidence="6 11" id="KW-0378">Hydrolase</keyword>
<evidence type="ECO:0000256" key="9">
    <source>
        <dbReference type="NCBIfam" id="TIGR01229"/>
    </source>
</evidence>
<keyword evidence="4 12" id="KW-0056">Arginine metabolism</keyword>
<keyword evidence="14" id="KW-1185">Reference proteome</keyword>
<evidence type="ECO:0000256" key="12">
    <source>
        <dbReference type="RuleBase" id="RU361159"/>
    </source>
</evidence>
<evidence type="ECO:0000256" key="5">
    <source>
        <dbReference type="ARBA" id="ARBA00022723"/>
    </source>
</evidence>
<evidence type="ECO:0000256" key="6">
    <source>
        <dbReference type="ARBA" id="ARBA00022801"/>
    </source>
</evidence>
<evidence type="ECO:0000256" key="1">
    <source>
        <dbReference type="ARBA" id="ARBA00005098"/>
    </source>
</evidence>
<comment type="pathway">
    <text evidence="1">Nitrogen metabolism; urea cycle; L-ornithine and urea from L-arginine: step 1/1.</text>
</comment>
<accession>A0ABP2ASF5</accession>
<evidence type="ECO:0000256" key="3">
    <source>
        <dbReference type="ARBA" id="ARBA00018123"/>
    </source>
</evidence>
<keyword evidence="5 12" id="KW-0479">Metal-binding</keyword>
<evidence type="ECO:0000256" key="2">
    <source>
        <dbReference type="ARBA" id="ARBA00012168"/>
    </source>
</evidence>
<gene>
    <name evidence="13" type="primary">rocF</name>
    <name evidence="13" type="ORF">ERS852473_00859</name>
</gene>
<comment type="cofactor">
    <cofactor evidence="12">
        <name>Mn(2+)</name>
        <dbReference type="ChEBI" id="CHEBI:29035"/>
    </cofactor>
    <text evidence="12">Binds 2 manganese ions per subunit.</text>
</comment>
<dbReference type="PROSITE" id="PS01053">
    <property type="entry name" value="ARGINASE_1"/>
    <property type="match status" value="1"/>
</dbReference>
<dbReference type="EMBL" id="CYZR01000002">
    <property type="protein sequence ID" value="CUN68977.1"/>
    <property type="molecule type" value="Genomic_DNA"/>
</dbReference>
<dbReference type="SUPFAM" id="SSF52768">
    <property type="entry name" value="Arginase/deacetylase"/>
    <property type="match status" value="1"/>
</dbReference>
<protein>
    <recommendedName>
        <fullName evidence="3 9">Arginase</fullName>
        <ecNumber evidence="2 9">3.5.3.1</ecNumber>
    </recommendedName>
</protein>
<comment type="caution">
    <text evidence="13">The sequence shown here is derived from an EMBL/GenBank/DDBJ whole genome shotgun (WGS) entry which is preliminary data.</text>
</comment>
<dbReference type="Proteomes" id="UP000095488">
    <property type="component" value="Unassembled WGS sequence"/>
</dbReference>
<comment type="catalytic activity">
    <reaction evidence="8 12">
        <text>L-arginine + H2O = urea + L-ornithine</text>
        <dbReference type="Rhea" id="RHEA:20569"/>
        <dbReference type="ChEBI" id="CHEBI:15377"/>
        <dbReference type="ChEBI" id="CHEBI:16199"/>
        <dbReference type="ChEBI" id="CHEBI:32682"/>
        <dbReference type="ChEBI" id="CHEBI:46911"/>
        <dbReference type="EC" id="3.5.3.1"/>
    </reaction>
</comment>
<evidence type="ECO:0000256" key="10">
    <source>
        <dbReference type="PROSITE-ProRule" id="PRU00742"/>
    </source>
</evidence>
<proteinExistence type="inferred from homology"/>
<dbReference type="InterPro" id="IPR020855">
    <property type="entry name" value="Ureohydrolase_Mn_BS"/>
</dbReference>
<dbReference type="InterPro" id="IPR014033">
    <property type="entry name" value="Arginase"/>
</dbReference>
<dbReference type="PANTHER" id="PTHR43782">
    <property type="entry name" value="ARGINASE"/>
    <property type="match status" value="1"/>
</dbReference>
<dbReference type="CDD" id="cd09989">
    <property type="entry name" value="Arginase"/>
    <property type="match status" value="1"/>
</dbReference>
<dbReference type="EC" id="3.5.3.1" evidence="2 9"/>
<dbReference type="NCBIfam" id="TIGR01229">
    <property type="entry name" value="rocF_arginase"/>
    <property type="match status" value="1"/>
</dbReference>
<comment type="similarity">
    <text evidence="10 11">Belongs to the arginase family.</text>
</comment>
<evidence type="ECO:0000256" key="7">
    <source>
        <dbReference type="ARBA" id="ARBA00023211"/>
    </source>
</evidence>